<evidence type="ECO:0000313" key="3">
    <source>
        <dbReference type="Proteomes" id="UP001595912"/>
    </source>
</evidence>
<sequence>MMIGRARKKARKAGRHDPLRQLRQVPDPDRADQLDRARDRSASVRTVSGGLPTLGRHQ</sequence>
<feature type="region of interest" description="Disordered" evidence="1">
    <location>
        <begin position="1"/>
        <end position="58"/>
    </location>
</feature>
<gene>
    <name evidence="2" type="ORF">ACFPIJ_40575</name>
</gene>
<dbReference type="EMBL" id="JBHSIU010000054">
    <property type="protein sequence ID" value="MFC5004108.1"/>
    <property type="molecule type" value="Genomic_DNA"/>
</dbReference>
<protein>
    <submittedName>
        <fullName evidence="2">Uncharacterized protein</fullName>
    </submittedName>
</protein>
<evidence type="ECO:0000256" key="1">
    <source>
        <dbReference type="SAM" id="MobiDB-lite"/>
    </source>
</evidence>
<proteinExistence type="predicted"/>
<evidence type="ECO:0000313" key="2">
    <source>
        <dbReference type="EMBL" id="MFC5004108.1"/>
    </source>
</evidence>
<dbReference type="Proteomes" id="UP001595912">
    <property type="component" value="Unassembled WGS sequence"/>
</dbReference>
<accession>A0ABV9W6H1</accession>
<organism evidence="2 3">
    <name type="scientific">Dactylosporangium cerinum</name>
    <dbReference type="NCBI Taxonomy" id="1434730"/>
    <lineage>
        <taxon>Bacteria</taxon>
        <taxon>Bacillati</taxon>
        <taxon>Actinomycetota</taxon>
        <taxon>Actinomycetes</taxon>
        <taxon>Micromonosporales</taxon>
        <taxon>Micromonosporaceae</taxon>
        <taxon>Dactylosporangium</taxon>
    </lineage>
</organism>
<feature type="compositionally biased region" description="Basic residues" evidence="1">
    <location>
        <begin position="1"/>
        <end position="14"/>
    </location>
</feature>
<comment type="caution">
    <text evidence="2">The sequence shown here is derived from an EMBL/GenBank/DDBJ whole genome shotgun (WGS) entry which is preliminary data.</text>
</comment>
<reference evidence="3" key="1">
    <citation type="journal article" date="2019" name="Int. J. Syst. Evol. Microbiol.">
        <title>The Global Catalogue of Microorganisms (GCM) 10K type strain sequencing project: providing services to taxonomists for standard genome sequencing and annotation.</title>
        <authorList>
            <consortium name="The Broad Institute Genomics Platform"/>
            <consortium name="The Broad Institute Genome Sequencing Center for Infectious Disease"/>
            <person name="Wu L."/>
            <person name="Ma J."/>
        </authorList>
    </citation>
    <scope>NUCLEOTIDE SEQUENCE [LARGE SCALE GENOMIC DNA]</scope>
    <source>
        <strain evidence="3">CGMCC 4.7152</strain>
    </source>
</reference>
<keyword evidence="3" id="KW-1185">Reference proteome</keyword>
<feature type="compositionally biased region" description="Basic and acidic residues" evidence="1">
    <location>
        <begin position="15"/>
        <end position="42"/>
    </location>
</feature>
<name>A0ABV9W6H1_9ACTN</name>